<evidence type="ECO:0000313" key="3">
    <source>
        <dbReference type="Proteomes" id="UP000030659"/>
    </source>
</evidence>
<proteinExistence type="predicted"/>
<evidence type="ECO:0000313" key="2">
    <source>
        <dbReference type="EMBL" id="EUD72121.1"/>
    </source>
</evidence>
<feature type="compositionally biased region" description="Basic and acidic residues" evidence="1">
    <location>
        <begin position="175"/>
        <end position="186"/>
    </location>
</feature>
<evidence type="ECO:0000256" key="1">
    <source>
        <dbReference type="SAM" id="MobiDB-lite"/>
    </source>
</evidence>
<dbReference type="AlphaFoldDB" id="W7B2V6"/>
<dbReference type="EMBL" id="KI965399">
    <property type="protein sequence ID" value="EUD72121.1"/>
    <property type="molecule type" value="Genomic_DNA"/>
</dbReference>
<feature type="region of interest" description="Disordered" evidence="1">
    <location>
        <begin position="145"/>
        <end position="190"/>
    </location>
</feature>
<name>W7B2V6_PLAVN</name>
<dbReference type="eggNOG" id="ENOG502TMXT">
    <property type="taxonomic scope" value="Eukaryota"/>
</dbReference>
<organism evidence="2 3">
    <name type="scientific">Plasmodium vinckei petteri</name>
    <dbReference type="NCBI Taxonomy" id="138298"/>
    <lineage>
        <taxon>Eukaryota</taxon>
        <taxon>Sar</taxon>
        <taxon>Alveolata</taxon>
        <taxon>Apicomplexa</taxon>
        <taxon>Aconoidasida</taxon>
        <taxon>Haemosporida</taxon>
        <taxon>Plasmodiidae</taxon>
        <taxon>Plasmodium</taxon>
        <taxon>Plasmodium (Vinckeia)</taxon>
    </lineage>
</organism>
<gene>
    <name evidence="2" type="ORF">YYG_02822</name>
</gene>
<feature type="compositionally biased region" description="Low complexity" evidence="1">
    <location>
        <begin position="153"/>
        <end position="163"/>
    </location>
</feature>
<accession>W7B2V6</accession>
<reference evidence="2 3" key="1">
    <citation type="submission" date="2013-02" db="EMBL/GenBank/DDBJ databases">
        <title>The Genome Sequence of Plasmodium vinckei petteri CR.</title>
        <authorList>
            <consortium name="The Broad Institute Genome Sequencing Platform"/>
            <consortium name="The Broad Institute Genome Sequencing Center for Infectious Disease"/>
            <person name="Neafsey D."/>
            <person name="Cheeseman I."/>
            <person name="Volkman S."/>
            <person name="Adams J."/>
            <person name="Walker B."/>
            <person name="Young S.K."/>
            <person name="Zeng Q."/>
            <person name="Gargeya S."/>
            <person name="Fitzgerald M."/>
            <person name="Haas B."/>
            <person name="Abouelleil A."/>
            <person name="Alvarado L."/>
            <person name="Arachchi H.M."/>
            <person name="Berlin A.M."/>
            <person name="Chapman S.B."/>
            <person name="Dewar J."/>
            <person name="Goldberg J."/>
            <person name="Griggs A."/>
            <person name="Gujja S."/>
            <person name="Hansen M."/>
            <person name="Howarth C."/>
            <person name="Imamovic A."/>
            <person name="Larimer J."/>
            <person name="McCowan C."/>
            <person name="Murphy C."/>
            <person name="Neiman D."/>
            <person name="Pearson M."/>
            <person name="Priest M."/>
            <person name="Roberts A."/>
            <person name="Saif S."/>
            <person name="Shea T."/>
            <person name="Sisk P."/>
            <person name="Sykes S."/>
            <person name="Wortman J."/>
            <person name="Nusbaum C."/>
            <person name="Birren B."/>
        </authorList>
    </citation>
    <scope>NUCLEOTIDE SEQUENCE [LARGE SCALE GENOMIC DNA]</scope>
    <source>
        <strain evidence="2 3">CR</strain>
    </source>
</reference>
<feature type="compositionally biased region" description="Basic residues" evidence="1">
    <location>
        <begin position="164"/>
        <end position="174"/>
    </location>
</feature>
<sequence length="641" mass="76467">MLEEKDGEIMFTNTFCATDGERVTSVLEFNKIKIQGYIRNIKIEDLKYLRSIETLNLANFYLLYFYLKDIYYIFFHFICDLSKENLISLKEKDEIQNCFIFNTKIENYDTFISSLKLLFEKNSEINKRGAISDAPKGSLQCGDIKTKKEKNDANTNTNTNANAKHGKKGKHGKNEKKQMTGSESKKTSSSPYVNQLLDTIYTEDIIQTHNIDKLINDKIKKENIFENNFVKLNNNLSIYKLSYLYFNDKLKRIRLDYNFHLILSNKIRYKEQNSKNLGKKTKQNTGILEDSEKIFFHIYERLFLLYVSHFKYYIFSFFLYFYIKYTNTNYRLDSKNNESYYQSNNHNNKNNKSFEFLYNNDDNLKNLSSVISHILTFINNVLNNLNNLLNDKKISNDKDKSLQGANAEHKIYTTKIINKVLKQKLFFKYIKIEHIDLALSCIVLVNIYSQDYAHSYFYLNNIYTNLMHAFPKYNASISLWKNLRRANYFRFFADMEKISLIERCSLFFNLKNIRLDYLYSILKSANNRNRYSINIKLIDECLYFHNIERTTHFLNCLQIQIKNEKMSFNMSNRGSIENNDRCFLLDNKNECLQNFFKTYKESIEDYTYIIYQEKKFDHQKCFSKFDISNIICFGICTHPFR</sequence>
<protein>
    <submittedName>
        <fullName evidence="2">Uncharacterized protein</fullName>
    </submittedName>
</protein>
<dbReference type="Proteomes" id="UP000030659">
    <property type="component" value="Unassembled WGS sequence"/>
</dbReference>